<accession>A0A2P8CFH2</accession>
<sequence length="88" mass="10164">MHQAQPENHPGADELIILQKQEVKKDKSEFQDLGFAITIFEKPFALFAKTFADFARSLFFTTKNTRIFHEGHKDSLHRSRTTVTTETP</sequence>
<evidence type="ECO:0000313" key="1">
    <source>
        <dbReference type="EMBL" id="PSK83672.1"/>
    </source>
</evidence>
<comment type="caution">
    <text evidence="1">The sequence shown here is derived from an EMBL/GenBank/DDBJ whole genome shotgun (WGS) entry which is preliminary data.</text>
</comment>
<protein>
    <submittedName>
        <fullName evidence="1">Uncharacterized protein</fullName>
    </submittedName>
</protein>
<dbReference type="Proteomes" id="UP000240621">
    <property type="component" value="Unassembled WGS sequence"/>
</dbReference>
<dbReference type="EMBL" id="PYGC01000003">
    <property type="protein sequence ID" value="PSK83672.1"/>
    <property type="molecule type" value="Genomic_DNA"/>
</dbReference>
<proteinExistence type="predicted"/>
<dbReference type="AlphaFoldDB" id="A0A2P8CFH2"/>
<reference evidence="1 2" key="1">
    <citation type="submission" date="2018-03" db="EMBL/GenBank/DDBJ databases">
        <title>Genomic Encyclopedia of Archaeal and Bacterial Type Strains, Phase II (KMG-II): from individual species to whole genera.</title>
        <authorList>
            <person name="Goeker M."/>
        </authorList>
    </citation>
    <scope>NUCLEOTIDE SEQUENCE [LARGE SCALE GENOMIC DNA]</scope>
    <source>
        <strain evidence="1 2">DSM 27267</strain>
    </source>
</reference>
<organism evidence="1 2">
    <name type="scientific">Prolixibacter denitrificans</name>
    <dbReference type="NCBI Taxonomy" id="1541063"/>
    <lineage>
        <taxon>Bacteria</taxon>
        <taxon>Pseudomonadati</taxon>
        <taxon>Bacteroidota</taxon>
        <taxon>Bacteroidia</taxon>
        <taxon>Marinilabiliales</taxon>
        <taxon>Prolixibacteraceae</taxon>
        <taxon>Prolixibacter</taxon>
    </lineage>
</organism>
<evidence type="ECO:0000313" key="2">
    <source>
        <dbReference type="Proteomes" id="UP000240621"/>
    </source>
</evidence>
<gene>
    <name evidence="1" type="ORF">CLV93_10387</name>
</gene>
<name>A0A2P8CFH2_9BACT</name>